<dbReference type="GO" id="GO:0016255">
    <property type="term" value="P:attachment of GPI anchor to protein"/>
    <property type="evidence" value="ECO:0007669"/>
    <property type="project" value="InterPro"/>
</dbReference>
<organism evidence="11 12">
    <name type="scientific">Testicularia cyperi</name>
    <dbReference type="NCBI Taxonomy" id="1882483"/>
    <lineage>
        <taxon>Eukaryota</taxon>
        <taxon>Fungi</taxon>
        <taxon>Dikarya</taxon>
        <taxon>Basidiomycota</taxon>
        <taxon>Ustilaginomycotina</taxon>
        <taxon>Ustilaginomycetes</taxon>
        <taxon>Ustilaginales</taxon>
        <taxon>Anthracoideaceae</taxon>
        <taxon>Testicularia</taxon>
    </lineage>
</organism>
<protein>
    <submittedName>
        <fullName evidence="11">PIG-U-domain-containing protein</fullName>
    </submittedName>
</protein>
<dbReference type="PANTHER" id="PTHR13121:SF0">
    <property type="entry name" value="PHOSPHATIDYLINOSITOL GLYCAN ANCHOR BIOSYNTHESIS CLASS U PROTEIN"/>
    <property type="match status" value="1"/>
</dbReference>
<feature type="transmembrane region" description="Helical" evidence="10">
    <location>
        <begin position="475"/>
        <end position="499"/>
    </location>
</feature>
<evidence type="ECO:0000256" key="1">
    <source>
        <dbReference type="ARBA" id="ARBA00004477"/>
    </source>
</evidence>
<keyword evidence="12" id="KW-1185">Reference proteome</keyword>
<sequence length="562" mass="62203">MMAAAIRAGDSPAHGAAPAQKARQAAQPSRLVLRLLLTGGLAVRLILFHHTDISRTLQDRPELSTPVNSWRALRELDYLYHNPSTVAYPPSSPFLGGSSGSTLYSTDTVHHSPLLLPLLHVPLAQAQAGKSLWLASLIWSMADLVSAELLFHICAKREKTRIARQNSVWPWDRSRANIIAALFLFNPYTLATCLSRSSAPLEIATLLTSVYAAMSASALLGSLSWAAASLLSLYPVLMLPLLIQLTTLRAGELVYDKEIDRINNAARADKPGVTRRAGFLVDRIRSAKRWAVVRSLILYPSALVAGLYLSRAIVLSRGRSDLPALFEALKSSATLHGSAGWEWTEQVYGTQLLMTDLTPNLGLWWYFFMEIFDHFRDFFLLTFNVHVASYALPFMIKYRQDPLFGITLMTGVFAVFKSYPTLGDHAVFLSLLSLHSQIFEYLRYPLISALIYIYCTFLSPAFHHLWLTAGSANANFFYAITLVWALGGGMLVLDAMWAWGRERWEAERKPIRRPRDSAKDVATPFAVSVNGAVGGDTEAVSDVSSSSTKNTSITAKRIVVQI</sequence>
<feature type="transmembrane region" description="Helical" evidence="10">
    <location>
        <begin position="230"/>
        <end position="248"/>
    </location>
</feature>
<feature type="transmembrane region" description="Helical" evidence="10">
    <location>
        <begin position="176"/>
        <end position="197"/>
    </location>
</feature>
<dbReference type="Pfam" id="PF06728">
    <property type="entry name" value="PIG-U"/>
    <property type="match status" value="2"/>
</dbReference>
<evidence type="ECO:0000256" key="2">
    <source>
        <dbReference type="ARBA" id="ARBA00004687"/>
    </source>
</evidence>
<evidence type="ECO:0000313" key="12">
    <source>
        <dbReference type="Proteomes" id="UP000246740"/>
    </source>
</evidence>
<comment type="pathway">
    <text evidence="2">Glycolipid biosynthesis; glycosylphosphatidylinositol-anchor biosynthesis.</text>
</comment>
<dbReference type="EMBL" id="KZ819215">
    <property type="protein sequence ID" value="PWY97193.1"/>
    <property type="molecule type" value="Genomic_DNA"/>
</dbReference>
<dbReference type="AlphaFoldDB" id="A0A317XFQ6"/>
<evidence type="ECO:0000256" key="7">
    <source>
        <dbReference type="ARBA" id="ARBA00022989"/>
    </source>
</evidence>
<evidence type="ECO:0000256" key="8">
    <source>
        <dbReference type="ARBA" id="ARBA00023136"/>
    </source>
</evidence>
<feature type="compositionally biased region" description="Low complexity" evidence="9">
    <location>
        <begin position="12"/>
        <end position="23"/>
    </location>
</feature>
<keyword evidence="8 10" id="KW-0472">Membrane</keyword>
<reference evidence="11 12" key="1">
    <citation type="journal article" date="2018" name="Mol. Biol. Evol.">
        <title>Broad Genomic Sampling Reveals a Smut Pathogenic Ancestry of the Fungal Clade Ustilaginomycotina.</title>
        <authorList>
            <person name="Kijpornyongpan T."/>
            <person name="Mondo S.J."/>
            <person name="Barry K."/>
            <person name="Sandor L."/>
            <person name="Lee J."/>
            <person name="Lipzen A."/>
            <person name="Pangilinan J."/>
            <person name="LaButti K."/>
            <person name="Hainaut M."/>
            <person name="Henrissat B."/>
            <person name="Grigoriev I.V."/>
            <person name="Spatafora J.W."/>
            <person name="Aime M.C."/>
        </authorList>
    </citation>
    <scope>NUCLEOTIDE SEQUENCE [LARGE SCALE GENOMIC DNA]</scope>
    <source>
        <strain evidence="11 12">MCA 3645</strain>
    </source>
</reference>
<gene>
    <name evidence="11" type="ORF">BCV70DRAFT_228710</name>
</gene>
<feature type="transmembrane region" description="Helical" evidence="10">
    <location>
        <begin position="132"/>
        <end position="155"/>
    </location>
</feature>
<dbReference type="InterPro" id="IPR009600">
    <property type="entry name" value="PIG-U"/>
</dbReference>
<dbReference type="PANTHER" id="PTHR13121">
    <property type="entry name" value="GPI TRANSAMIDASE COMPONENT PIG-U"/>
    <property type="match status" value="1"/>
</dbReference>
<dbReference type="InParanoid" id="A0A317XFQ6"/>
<dbReference type="GO" id="GO:0042765">
    <property type="term" value="C:GPI-anchor transamidase complex"/>
    <property type="evidence" value="ECO:0007669"/>
    <property type="project" value="InterPro"/>
</dbReference>
<feature type="transmembrane region" description="Helical" evidence="10">
    <location>
        <begin position="31"/>
        <end position="50"/>
    </location>
</feature>
<feature type="transmembrane region" description="Helical" evidence="10">
    <location>
        <begin position="290"/>
        <end position="309"/>
    </location>
</feature>
<dbReference type="UniPathway" id="UPA00196"/>
<evidence type="ECO:0000256" key="4">
    <source>
        <dbReference type="ARBA" id="ARBA00022502"/>
    </source>
</evidence>
<dbReference type="STRING" id="1882483.A0A317XFQ6"/>
<name>A0A317XFQ6_9BASI</name>
<keyword evidence="7 10" id="KW-1133">Transmembrane helix</keyword>
<evidence type="ECO:0000256" key="3">
    <source>
        <dbReference type="ARBA" id="ARBA00010026"/>
    </source>
</evidence>
<evidence type="ECO:0000256" key="9">
    <source>
        <dbReference type="SAM" id="MobiDB-lite"/>
    </source>
</evidence>
<keyword evidence="5 10" id="KW-0812">Transmembrane</keyword>
<proteinExistence type="inferred from homology"/>
<evidence type="ECO:0000256" key="10">
    <source>
        <dbReference type="SAM" id="Phobius"/>
    </source>
</evidence>
<feature type="transmembrane region" description="Helical" evidence="10">
    <location>
        <begin position="378"/>
        <end position="396"/>
    </location>
</feature>
<evidence type="ECO:0000256" key="5">
    <source>
        <dbReference type="ARBA" id="ARBA00022692"/>
    </source>
</evidence>
<keyword evidence="6" id="KW-0256">Endoplasmic reticulum</keyword>
<evidence type="ECO:0000256" key="6">
    <source>
        <dbReference type="ARBA" id="ARBA00022824"/>
    </source>
</evidence>
<keyword evidence="4" id="KW-0337">GPI-anchor biosynthesis</keyword>
<dbReference type="Proteomes" id="UP000246740">
    <property type="component" value="Unassembled WGS sequence"/>
</dbReference>
<comment type="similarity">
    <text evidence="3">Belongs to the PIGU family.</text>
</comment>
<evidence type="ECO:0000313" key="11">
    <source>
        <dbReference type="EMBL" id="PWY97193.1"/>
    </source>
</evidence>
<dbReference type="OrthoDB" id="549017at2759"/>
<dbReference type="GO" id="GO:0006506">
    <property type="term" value="P:GPI anchor biosynthetic process"/>
    <property type="evidence" value="ECO:0007669"/>
    <property type="project" value="UniProtKB-UniPathway"/>
</dbReference>
<accession>A0A317XFQ6</accession>
<feature type="transmembrane region" description="Helical" evidence="10">
    <location>
        <begin position="441"/>
        <end position="463"/>
    </location>
</feature>
<comment type="subcellular location">
    <subcellularLocation>
        <location evidence="1">Endoplasmic reticulum membrane</location>
        <topology evidence="1">Multi-pass membrane protein</topology>
    </subcellularLocation>
</comment>
<feature type="region of interest" description="Disordered" evidence="9">
    <location>
        <begin position="1"/>
        <end position="23"/>
    </location>
</feature>